<evidence type="ECO:0000259" key="6">
    <source>
        <dbReference type="Pfam" id="PF07980"/>
    </source>
</evidence>
<gene>
    <name evidence="8" type="ORF">DWW18_04990</name>
</gene>
<evidence type="ECO:0000313" key="8">
    <source>
        <dbReference type="EMBL" id="RGV35428.1"/>
    </source>
</evidence>
<reference evidence="8 9" key="1">
    <citation type="submission" date="2018-08" db="EMBL/GenBank/DDBJ databases">
        <title>A genome reference for cultivated species of the human gut microbiota.</title>
        <authorList>
            <person name="Zou Y."/>
            <person name="Xue W."/>
            <person name="Luo G."/>
        </authorList>
    </citation>
    <scope>NUCLEOTIDE SEQUENCE [LARGE SCALE GENOMIC DNA]</scope>
    <source>
        <strain evidence="8 9">AF14-49</strain>
    </source>
</reference>
<dbReference type="AlphaFoldDB" id="A0A412X415"/>
<dbReference type="Gene3D" id="1.25.40.390">
    <property type="match status" value="1"/>
</dbReference>
<dbReference type="STRING" id="1121130.GCA_000519105_00682"/>
<dbReference type="SUPFAM" id="SSF48452">
    <property type="entry name" value="TPR-like"/>
    <property type="match status" value="1"/>
</dbReference>
<dbReference type="Pfam" id="PF14322">
    <property type="entry name" value="SusD-like_3"/>
    <property type="match status" value="1"/>
</dbReference>
<comment type="subcellular location">
    <subcellularLocation>
        <location evidence="1">Cell outer membrane</location>
    </subcellularLocation>
</comment>
<dbReference type="Proteomes" id="UP000283589">
    <property type="component" value="Unassembled WGS sequence"/>
</dbReference>
<feature type="domain" description="SusD-like N-terminal" evidence="7">
    <location>
        <begin position="93"/>
        <end position="252"/>
    </location>
</feature>
<evidence type="ECO:0000256" key="1">
    <source>
        <dbReference type="ARBA" id="ARBA00004442"/>
    </source>
</evidence>
<evidence type="ECO:0000256" key="4">
    <source>
        <dbReference type="ARBA" id="ARBA00023136"/>
    </source>
</evidence>
<dbReference type="EMBL" id="QRZA01000004">
    <property type="protein sequence ID" value="RGV35428.1"/>
    <property type="molecule type" value="Genomic_DNA"/>
</dbReference>
<comment type="similarity">
    <text evidence="2">Belongs to the SusD family.</text>
</comment>
<keyword evidence="3" id="KW-0732">Signal</keyword>
<feature type="domain" description="RagB/SusD" evidence="6">
    <location>
        <begin position="370"/>
        <end position="450"/>
    </location>
</feature>
<dbReference type="InterPro" id="IPR011990">
    <property type="entry name" value="TPR-like_helical_dom_sf"/>
</dbReference>
<protein>
    <submittedName>
        <fullName evidence="8">RagB/SusD family nutrient uptake outer membrane protein</fullName>
    </submittedName>
</protein>
<dbReference type="InterPro" id="IPR012944">
    <property type="entry name" value="SusD_RagB_dom"/>
</dbReference>
<sequence>MKNRGYIWMVMLMLLSLGSCNSFLDIKPEGELIQDEQFKDVQGYRDAMYGIYASMAQGELFGMMMNWGLVDVLAQQFGDEYGLFADASEGWTASKYAYIKYASVYNYKDQRMEKQIESIWTKLYESISYVNNVIVNVDHEALNKDPDLKLIKGEAYAVRAFLHFEVMRLFCDNYRTNPEAGGIPYAYTFDLSNKKVYTLAQCYDNVLADLNVATRNLAGDGDIYNDFAEDSYHKKRYSHCNLYAAWAIKARVFYTKGDLDSAAYYADKVVASPEVGLTERQNFDHVKRYGKHTELLWGVFTNKMYTDYKELFLNNAVTLNASQRTDIKALYEVAQFTADSKDLRYTSFFQDKGYDGHLFIRLLNSTEMASNKPTLYFRGSCLVRLPEMYYILAEANYSKDKEKALDYLNAVRGSRGLADIEVSLVDSRDKFMKEMTRERMREFYGEGQMFGFYKCHNLGFRDFQDKVDIVPSKDIFVLPWPKSEQEYGVTNQ</sequence>
<dbReference type="PROSITE" id="PS51257">
    <property type="entry name" value="PROKAR_LIPOPROTEIN"/>
    <property type="match status" value="1"/>
</dbReference>
<comment type="caution">
    <text evidence="8">The sequence shown here is derived from an EMBL/GenBank/DDBJ whole genome shotgun (WGS) entry which is preliminary data.</text>
</comment>
<name>A0A412X415_9BACT</name>
<dbReference type="InterPro" id="IPR033985">
    <property type="entry name" value="SusD-like_N"/>
</dbReference>
<accession>A0A412X415</accession>
<organism evidence="8 9">
    <name type="scientific">Butyricimonas virosa</name>
    <dbReference type="NCBI Taxonomy" id="544645"/>
    <lineage>
        <taxon>Bacteria</taxon>
        <taxon>Pseudomonadati</taxon>
        <taxon>Bacteroidota</taxon>
        <taxon>Bacteroidia</taxon>
        <taxon>Bacteroidales</taxon>
        <taxon>Odoribacteraceae</taxon>
        <taxon>Butyricimonas</taxon>
    </lineage>
</organism>
<dbReference type="GO" id="GO:0009279">
    <property type="term" value="C:cell outer membrane"/>
    <property type="evidence" value="ECO:0007669"/>
    <property type="project" value="UniProtKB-SubCell"/>
</dbReference>
<evidence type="ECO:0000256" key="3">
    <source>
        <dbReference type="ARBA" id="ARBA00022729"/>
    </source>
</evidence>
<dbReference type="RefSeq" id="WP_118259109.1">
    <property type="nucleotide sequence ID" value="NZ_CALBWO010000040.1"/>
</dbReference>
<evidence type="ECO:0000259" key="7">
    <source>
        <dbReference type="Pfam" id="PF14322"/>
    </source>
</evidence>
<evidence type="ECO:0000256" key="5">
    <source>
        <dbReference type="ARBA" id="ARBA00023237"/>
    </source>
</evidence>
<evidence type="ECO:0000256" key="2">
    <source>
        <dbReference type="ARBA" id="ARBA00006275"/>
    </source>
</evidence>
<proteinExistence type="inferred from homology"/>
<dbReference type="Pfam" id="PF07980">
    <property type="entry name" value="SusD_RagB"/>
    <property type="match status" value="1"/>
</dbReference>
<evidence type="ECO:0000313" key="9">
    <source>
        <dbReference type="Proteomes" id="UP000283589"/>
    </source>
</evidence>
<keyword evidence="4" id="KW-0472">Membrane</keyword>
<keyword evidence="5" id="KW-0998">Cell outer membrane</keyword>